<comment type="similarity">
    <text evidence="1">Belongs to the beta type-B retroviral polymerase family. HERV class-II K(HML-2) pol subfamily.</text>
</comment>
<dbReference type="InterPro" id="IPR041577">
    <property type="entry name" value="RT_RNaseH_2"/>
</dbReference>
<feature type="domain" description="Integrase catalytic" evidence="5">
    <location>
        <begin position="484"/>
        <end position="594"/>
    </location>
</feature>
<dbReference type="FunFam" id="3.30.70.270:FF:000026">
    <property type="entry name" value="Transposon Ty3-G Gag-Pol polyprotein"/>
    <property type="match status" value="1"/>
</dbReference>
<evidence type="ECO:0000313" key="6">
    <source>
        <dbReference type="EMBL" id="KAA0721516.1"/>
    </source>
</evidence>
<dbReference type="PANTHER" id="PTHR37984">
    <property type="entry name" value="PROTEIN CBG26694"/>
    <property type="match status" value="1"/>
</dbReference>
<gene>
    <name evidence="6" type="ORF">E1301_Tti023707</name>
</gene>
<evidence type="ECO:0000313" key="7">
    <source>
        <dbReference type="Proteomes" id="UP000324632"/>
    </source>
</evidence>
<dbReference type="InterPro" id="IPR001584">
    <property type="entry name" value="Integrase_cat-core"/>
</dbReference>
<organism evidence="6 7">
    <name type="scientific">Triplophysa tibetana</name>
    <dbReference type="NCBI Taxonomy" id="1572043"/>
    <lineage>
        <taxon>Eukaryota</taxon>
        <taxon>Metazoa</taxon>
        <taxon>Chordata</taxon>
        <taxon>Craniata</taxon>
        <taxon>Vertebrata</taxon>
        <taxon>Euteleostomi</taxon>
        <taxon>Actinopterygii</taxon>
        <taxon>Neopterygii</taxon>
        <taxon>Teleostei</taxon>
        <taxon>Ostariophysi</taxon>
        <taxon>Cypriniformes</taxon>
        <taxon>Nemacheilidae</taxon>
        <taxon>Triplophysa</taxon>
    </lineage>
</organism>
<evidence type="ECO:0000256" key="1">
    <source>
        <dbReference type="ARBA" id="ARBA00010879"/>
    </source>
</evidence>
<evidence type="ECO:0000256" key="2">
    <source>
        <dbReference type="ARBA" id="ARBA00012180"/>
    </source>
</evidence>
<evidence type="ECO:0000259" key="5">
    <source>
        <dbReference type="PROSITE" id="PS50994"/>
    </source>
</evidence>
<dbReference type="Gene3D" id="3.30.70.270">
    <property type="match status" value="2"/>
</dbReference>
<dbReference type="SUPFAM" id="SSF53098">
    <property type="entry name" value="Ribonuclease H-like"/>
    <property type="match status" value="1"/>
</dbReference>
<dbReference type="FunFam" id="3.30.420.10:FF:000063">
    <property type="entry name" value="Retrovirus-related Pol polyprotein from transposon 297-like Protein"/>
    <property type="match status" value="1"/>
</dbReference>
<dbReference type="PROSITE" id="PS50878">
    <property type="entry name" value="RT_POL"/>
    <property type="match status" value="1"/>
</dbReference>
<dbReference type="Proteomes" id="UP000324632">
    <property type="component" value="Chromosome 5"/>
</dbReference>
<dbReference type="Pfam" id="PF17919">
    <property type="entry name" value="RT_RNaseH_2"/>
    <property type="match status" value="1"/>
</dbReference>
<dbReference type="EC" id="3.1.26.4" evidence="2"/>
<proteinExistence type="inferred from homology"/>
<feature type="domain" description="Reverse transcriptase" evidence="4">
    <location>
        <begin position="1"/>
        <end position="121"/>
    </location>
</feature>
<dbReference type="FunFam" id="3.10.20.370:FF:000001">
    <property type="entry name" value="Retrovirus-related Pol polyprotein from transposon 17.6-like protein"/>
    <property type="match status" value="1"/>
</dbReference>
<dbReference type="InterPro" id="IPR036397">
    <property type="entry name" value="RNaseH_sf"/>
</dbReference>
<dbReference type="PROSITE" id="PS50994">
    <property type="entry name" value="INTEGRASE"/>
    <property type="match status" value="1"/>
</dbReference>
<dbReference type="AlphaFoldDB" id="A0A5A9PKP2"/>
<dbReference type="InterPro" id="IPR050951">
    <property type="entry name" value="Retrovirus_Pol_polyprotein"/>
</dbReference>
<evidence type="ECO:0000256" key="3">
    <source>
        <dbReference type="ARBA" id="ARBA00039658"/>
    </source>
</evidence>
<keyword evidence="7" id="KW-1185">Reference proteome</keyword>
<dbReference type="InterPro" id="IPR012337">
    <property type="entry name" value="RNaseH-like_sf"/>
</dbReference>
<dbReference type="FunFam" id="3.30.70.270:FF:000003">
    <property type="entry name" value="Transposon Ty3-G Gag-Pol polyprotein"/>
    <property type="match status" value="1"/>
</dbReference>
<evidence type="ECO:0000259" key="4">
    <source>
        <dbReference type="PROSITE" id="PS50878"/>
    </source>
</evidence>
<sequence length="795" mass="90800">MPGAKVFTILDAKCGFWQVPLDEASSKLTTFMSPFGRFRFLRMPYGISTGSEVFQRTMEQLFAGEPCEIVVDDILIWGQTHEEHDDRLRQVLNKIRAINMKLNPDKCRFRVDSVQYVGHLLTADGVKPDPEKTKAVRDMPKPQEKQALQQLLGMTNYLSKFIPQYSDITGPLRPLLHQDSEWCWHETHDKAFARLKQALTNPPVLQYFDTSIPVILSADASQHGLGAVCLQRGRPVAFASRALTPTESRYAQIEKEMLALVFATKKFHDFIYGRPVTVETDHQPLITILRKPLHTASPRLQGMMMKLHRYHLDVIFKRGKELFVADALSRAHLSTSDPQLTDDLLEVMTVQVLSSRRVDELRAAVQKDVTCQQLSDMIRSGWPATSKELPYSLRPFFSMRDELTIQDDLLLRGERLIIPPALQKFYVGQLHQGHPGITATKRRAKEIMYWPSMYIDIDAELSRCAPCNALKPHQTKEPLQLHDIPDLPWSFTAADLFDWHGKTHLVLVDSFSGWFELDYLPDMRSITVIAKLKRHFAVHGVPHTLMTDNATQFVCKDFEDFACTWDFKHIRSSPHYPQSNGLAERAVRSAKHLLEKCYRDHTDIRAALLHVRNIPRDGLPSPAQRLLSRQTRTFLPVAKAMLQPVVHTNIQDIITKQRLRGKDYYDRNAHQLPELKPGQTVRMQTARGFDRLAIVNSPAQQPNSYVVTSQGVKYTRNRRHLLHVSESPPADFEDDLPVVTNAETLATPSNAEGPVQQPLYSKVDCHIDTEGKHSVVTRSGRVSRSNQYYKDYVMT</sequence>
<dbReference type="CDD" id="cd09274">
    <property type="entry name" value="RNase_HI_RT_Ty3"/>
    <property type="match status" value="1"/>
</dbReference>
<dbReference type="GO" id="GO:0003676">
    <property type="term" value="F:nucleic acid binding"/>
    <property type="evidence" value="ECO:0007669"/>
    <property type="project" value="InterPro"/>
</dbReference>
<dbReference type="SUPFAM" id="SSF56672">
    <property type="entry name" value="DNA/RNA polymerases"/>
    <property type="match status" value="1"/>
</dbReference>
<dbReference type="Gene3D" id="3.10.10.10">
    <property type="entry name" value="HIV Type 1 Reverse Transcriptase, subunit A, domain 1"/>
    <property type="match status" value="1"/>
</dbReference>
<dbReference type="FunFam" id="1.10.340.70:FF:000003">
    <property type="entry name" value="Protein CBG25708"/>
    <property type="match status" value="1"/>
</dbReference>
<dbReference type="GO" id="GO:0015074">
    <property type="term" value="P:DNA integration"/>
    <property type="evidence" value="ECO:0007669"/>
    <property type="project" value="InterPro"/>
</dbReference>
<dbReference type="Gene3D" id="3.30.420.10">
    <property type="entry name" value="Ribonuclease H-like superfamily/Ribonuclease H"/>
    <property type="match status" value="1"/>
</dbReference>
<reference evidence="6 7" key="1">
    <citation type="journal article" date="2019" name="Mol. Ecol. Resour.">
        <title>Chromosome-level genome assembly of Triplophysa tibetana, a fish adapted to the harsh high-altitude environment of the Tibetan Plateau.</title>
        <authorList>
            <person name="Yang X."/>
            <person name="Liu H."/>
            <person name="Ma Z."/>
            <person name="Zou Y."/>
            <person name="Zou M."/>
            <person name="Mao Y."/>
            <person name="Li X."/>
            <person name="Wang H."/>
            <person name="Chen T."/>
            <person name="Wang W."/>
            <person name="Yang R."/>
        </authorList>
    </citation>
    <scope>NUCLEOTIDE SEQUENCE [LARGE SCALE GENOMIC DNA]</scope>
    <source>
        <strain evidence="6">TTIB1903HZAU</strain>
        <tissue evidence="6">Muscle</tissue>
    </source>
</reference>
<dbReference type="Pfam" id="PF00078">
    <property type="entry name" value="RVT_1"/>
    <property type="match status" value="1"/>
</dbReference>
<dbReference type="InterPro" id="IPR041588">
    <property type="entry name" value="Integrase_H2C2"/>
</dbReference>
<protein>
    <recommendedName>
        <fullName evidence="3">Gypsy retrotransposon integrase-like protein 1</fullName>
        <ecNumber evidence="2">3.1.26.4</ecNumber>
    </recommendedName>
</protein>
<dbReference type="GO" id="GO:0004523">
    <property type="term" value="F:RNA-DNA hybrid ribonuclease activity"/>
    <property type="evidence" value="ECO:0007669"/>
    <property type="project" value="UniProtKB-EC"/>
</dbReference>
<dbReference type="InterPro" id="IPR043128">
    <property type="entry name" value="Rev_trsase/Diguanyl_cyclase"/>
</dbReference>
<comment type="caution">
    <text evidence="6">The sequence shown here is derived from an EMBL/GenBank/DDBJ whole genome shotgun (WGS) entry which is preliminary data.</text>
</comment>
<dbReference type="Gene3D" id="1.10.340.70">
    <property type="match status" value="1"/>
</dbReference>
<dbReference type="PANTHER" id="PTHR37984:SF8">
    <property type="entry name" value="CCHC-TYPE DOMAIN-CONTAINING PROTEIN"/>
    <property type="match status" value="1"/>
</dbReference>
<dbReference type="InterPro" id="IPR000477">
    <property type="entry name" value="RT_dom"/>
</dbReference>
<dbReference type="Pfam" id="PF17921">
    <property type="entry name" value="Integrase_H2C2"/>
    <property type="match status" value="1"/>
</dbReference>
<dbReference type="InterPro" id="IPR043502">
    <property type="entry name" value="DNA/RNA_pol_sf"/>
</dbReference>
<dbReference type="CDD" id="cd01647">
    <property type="entry name" value="RT_LTR"/>
    <property type="match status" value="1"/>
</dbReference>
<name>A0A5A9PKP2_9TELE</name>
<dbReference type="EMBL" id="SOYY01000005">
    <property type="protein sequence ID" value="KAA0721516.1"/>
    <property type="molecule type" value="Genomic_DNA"/>
</dbReference>
<accession>A0A5A9PKP2</accession>